<dbReference type="EMBL" id="DWZH01000125">
    <property type="protein sequence ID" value="HJB11873.1"/>
    <property type="molecule type" value="Genomic_DNA"/>
</dbReference>
<organism evidence="2 3">
    <name type="scientific">Candidatus Brachybacterium merdavium</name>
    <dbReference type="NCBI Taxonomy" id="2838513"/>
    <lineage>
        <taxon>Bacteria</taxon>
        <taxon>Bacillati</taxon>
        <taxon>Actinomycetota</taxon>
        <taxon>Actinomycetes</taxon>
        <taxon>Micrococcales</taxon>
        <taxon>Dermabacteraceae</taxon>
        <taxon>Brachybacterium</taxon>
    </lineage>
</organism>
<dbReference type="InterPro" id="IPR002575">
    <property type="entry name" value="Aminoglycoside_PTrfase"/>
</dbReference>
<gene>
    <name evidence="2" type="ORF">H9786_15340</name>
</gene>
<dbReference type="Proteomes" id="UP000823823">
    <property type="component" value="Unassembled WGS sequence"/>
</dbReference>
<dbReference type="SUPFAM" id="SSF56112">
    <property type="entry name" value="Protein kinase-like (PK-like)"/>
    <property type="match status" value="1"/>
</dbReference>
<dbReference type="Gene3D" id="3.90.1200.10">
    <property type="match status" value="1"/>
</dbReference>
<evidence type="ECO:0000313" key="2">
    <source>
        <dbReference type="EMBL" id="HJB11873.1"/>
    </source>
</evidence>
<reference evidence="2" key="2">
    <citation type="submission" date="2021-04" db="EMBL/GenBank/DDBJ databases">
        <authorList>
            <person name="Gilroy R."/>
        </authorList>
    </citation>
    <scope>NUCLEOTIDE SEQUENCE</scope>
    <source>
        <strain evidence="2">ChiHjej13B12-24818</strain>
    </source>
</reference>
<name>A0A9D2RQE6_9MICO</name>
<dbReference type="AlphaFoldDB" id="A0A9D2RQE6"/>
<evidence type="ECO:0000259" key="1">
    <source>
        <dbReference type="Pfam" id="PF01636"/>
    </source>
</evidence>
<dbReference type="InterPro" id="IPR011009">
    <property type="entry name" value="Kinase-like_dom_sf"/>
</dbReference>
<evidence type="ECO:0000313" key="3">
    <source>
        <dbReference type="Proteomes" id="UP000823823"/>
    </source>
</evidence>
<sequence>MTHRRTWDDFPPPLRCRLEALLGEPVARTRSCEGGFSPSSAEILLGASGSALFVKAVRDRDNPASRALNGAEADVLAALPATAPVPALVDVFEEGEWFVLVTQAAPGALPKAPWTPAQLDQVLRALDDLQEATTPCPVRALRSVPDTLGPDLLGFEHVAADPPQDLEPWLADHLDELRASARRGIDALDGNTLCHADVRADNMLITDHGAVSFVDWAHASRGSRVSDALQLLSSVEDPDGTLRVNARIDVVLETHGLPRQVGTDVLSGILGFFV</sequence>
<feature type="non-terminal residue" evidence="2">
    <location>
        <position position="274"/>
    </location>
</feature>
<dbReference type="Pfam" id="PF01636">
    <property type="entry name" value="APH"/>
    <property type="match status" value="1"/>
</dbReference>
<proteinExistence type="predicted"/>
<protein>
    <submittedName>
        <fullName evidence="2">Aminoglycoside phosphotransferase family protein</fullName>
    </submittedName>
</protein>
<comment type="caution">
    <text evidence="2">The sequence shown here is derived from an EMBL/GenBank/DDBJ whole genome shotgun (WGS) entry which is preliminary data.</text>
</comment>
<accession>A0A9D2RQE6</accession>
<feature type="domain" description="Aminoglycoside phosphotransferase" evidence="1">
    <location>
        <begin position="32"/>
        <end position="243"/>
    </location>
</feature>
<reference evidence="2" key="1">
    <citation type="journal article" date="2021" name="PeerJ">
        <title>Extensive microbial diversity within the chicken gut microbiome revealed by metagenomics and culture.</title>
        <authorList>
            <person name="Gilroy R."/>
            <person name="Ravi A."/>
            <person name="Getino M."/>
            <person name="Pursley I."/>
            <person name="Horton D.L."/>
            <person name="Alikhan N.F."/>
            <person name="Baker D."/>
            <person name="Gharbi K."/>
            <person name="Hall N."/>
            <person name="Watson M."/>
            <person name="Adriaenssens E.M."/>
            <person name="Foster-Nyarko E."/>
            <person name="Jarju S."/>
            <person name="Secka A."/>
            <person name="Antonio M."/>
            <person name="Oren A."/>
            <person name="Chaudhuri R.R."/>
            <person name="La Ragione R."/>
            <person name="Hildebrand F."/>
            <person name="Pallen M.J."/>
        </authorList>
    </citation>
    <scope>NUCLEOTIDE SEQUENCE</scope>
    <source>
        <strain evidence="2">ChiHjej13B12-24818</strain>
    </source>
</reference>